<dbReference type="PANTHER" id="PTHR11693">
    <property type="entry name" value="ATP SYNTHASE GAMMA CHAIN"/>
    <property type="match status" value="1"/>
</dbReference>
<keyword evidence="9 11" id="KW-0139">CF(1)</keyword>
<dbReference type="PANTHER" id="PTHR11693:SF22">
    <property type="entry name" value="ATP SYNTHASE SUBUNIT GAMMA, MITOCHONDRIAL"/>
    <property type="match status" value="1"/>
</dbReference>
<evidence type="ECO:0000256" key="5">
    <source>
        <dbReference type="ARBA" id="ARBA00022792"/>
    </source>
</evidence>
<keyword evidence="10 11" id="KW-0066">ATP synthesis</keyword>
<dbReference type="PIRSF" id="PIRSF039089">
    <property type="entry name" value="ATP_synthase_gamma"/>
    <property type="match status" value="1"/>
</dbReference>
<keyword evidence="3 11" id="KW-0813">Transport</keyword>
<evidence type="ECO:0000256" key="11">
    <source>
        <dbReference type="RuleBase" id="RU004001"/>
    </source>
</evidence>
<evidence type="ECO:0000256" key="9">
    <source>
        <dbReference type="ARBA" id="ARBA00023196"/>
    </source>
</evidence>
<comment type="similarity">
    <text evidence="2 11">Belongs to the ATPase gamma chain family.</text>
</comment>
<dbReference type="STRING" id="1684307.A0A316UAX2"/>
<dbReference type="EMBL" id="KZ819323">
    <property type="protein sequence ID" value="PWN22370.1"/>
    <property type="molecule type" value="Genomic_DNA"/>
</dbReference>
<evidence type="ECO:0000256" key="10">
    <source>
        <dbReference type="ARBA" id="ARBA00023310"/>
    </source>
</evidence>
<dbReference type="SUPFAM" id="SSF52943">
    <property type="entry name" value="ATP synthase (F1-ATPase), gamma subunit"/>
    <property type="match status" value="1"/>
</dbReference>
<dbReference type="Gene3D" id="1.10.287.80">
    <property type="entry name" value="ATP synthase, gamma subunit, helix hairpin domain"/>
    <property type="match status" value="1"/>
</dbReference>
<dbReference type="Pfam" id="PF00231">
    <property type="entry name" value="ATP-synt"/>
    <property type="match status" value="1"/>
</dbReference>
<dbReference type="AlphaFoldDB" id="A0A316UAX2"/>
<dbReference type="InterPro" id="IPR023632">
    <property type="entry name" value="ATP_synth_F1_gsu_CS"/>
</dbReference>
<dbReference type="Proteomes" id="UP000245942">
    <property type="component" value="Unassembled WGS sequence"/>
</dbReference>
<dbReference type="NCBIfam" id="TIGR01146">
    <property type="entry name" value="ATPsyn_F1gamma"/>
    <property type="match status" value="1"/>
</dbReference>
<dbReference type="GO" id="GO:0045259">
    <property type="term" value="C:proton-transporting ATP synthase complex"/>
    <property type="evidence" value="ECO:0007669"/>
    <property type="project" value="UniProtKB-KW"/>
</dbReference>
<gene>
    <name evidence="12" type="ORF">BCV69DRAFT_281371</name>
</gene>
<evidence type="ECO:0000256" key="1">
    <source>
        <dbReference type="ARBA" id="ARBA00004637"/>
    </source>
</evidence>
<dbReference type="PROSITE" id="PS00153">
    <property type="entry name" value="ATPASE_GAMMA"/>
    <property type="match status" value="1"/>
</dbReference>
<comment type="subcellular location">
    <subcellularLocation>
        <location evidence="1">Mitochondrion inner membrane</location>
        <topology evidence="1">Peripheral membrane protein</topology>
    </subcellularLocation>
</comment>
<sequence length="312" mass="33236">MAMLPRATRAALPGLAAPTLRVAATAGFHSSASQMATLRELEQRVKSVRNIEKITKSMKMIASTKLHKAQRAMAAARSYGKANEEVFKNSEAKSPEGGKVLYVVISSDKGLCGGIHSSVVKRARAEMRKIGGAAADADSTDGPAIFALGDKPKAQLSRALPKNLAVSFNQIGKDVPTFADASAITDKIVSSGIKFDKVNIVYNTYVSAITYESAIMEVFSEASLRDAPGFKTYEQEEDTTKDLAEFALANAIYATLVEGHAAEINSRRNAMDNASKNAGDMINSLNLAYNRGRQAAITNELVDIVTGASALN</sequence>
<evidence type="ECO:0000256" key="3">
    <source>
        <dbReference type="ARBA" id="ARBA00022448"/>
    </source>
</evidence>
<organism evidence="12 13">
    <name type="scientific">Pseudomicrostroma glucosiphilum</name>
    <dbReference type="NCBI Taxonomy" id="1684307"/>
    <lineage>
        <taxon>Eukaryota</taxon>
        <taxon>Fungi</taxon>
        <taxon>Dikarya</taxon>
        <taxon>Basidiomycota</taxon>
        <taxon>Ustilaginomycotina</taxon>
        <taxon>Exobasidiomycetes</taxon>
        <taxon>Microstromatales</taxon>
        <taxon>Microstromatales incertae sedis</taxon>
        <taxon>Pseudomicrostroma</taxon>
    </lineage>
</organism>
<dbReference type="InterPro" id="IPR000131">
    <property type="entry name" value="ATP_synth_F1_gsu"/>
</dbReference>
<keyword evidence="5" id="KW-0999">Mitochondrion inner membrane</keyword>
<dbReference type="FunFam" id="3.40.1380.10:FF:000003">
    <property type="entry name" value="ATP synthase subunit gamma"/>
    <property type="match status" value="1"/>
</dbReference>
<keyword evidence="6 11" id="KW-0406">Ion transport</keyword>
<keyword evidence="13" id="KW-1185">Reference proteome</keyword>
<evidence type="ECO:0000313" key="13">
    <source>
        <dbReference type="Proteomes" id="UP000245942"/>
    </source>
</evidence>
<dbReference type="InterPro" id="IPR035968">
    <property type="entry name" value="ATP_synth_F1_ATPase_gsu"/>
</dbReference>
<dbReference type="GO" id="GO:0046933">
    <property type="term" value="F:proton-transporting ATP synthase activity, rotational mechanism"/>
    <property type="evidence" value="ECO:0007669"/>
    <property type="project" value="InterPro"/>
</dbReference>
<proteinExistence type="inferred from homology"/>
<evidence type="ECO:0000256" key="2">
    <source>
        <dbReference type="ARBA" id="ARBA00007681"/>
    </source>
</evidence>
<evidence type="ECO:0000256" key="7">
    <source>
        <dbReference type="ARBA" id="ARBA00023128"/>
    </source>
</evidence>
<name>A0A316UAX2_9BASI</name>
<keyword evidence="4 11" id="KW-0375">Hydrogen ion transport</keyword>
<accession>A0A316UAX2</accession>
<comment type="subunit">
    <text evidence="11">F-type ATPases have 2 components, CF(1) - the catalytic core - and CF(0) - the membrane proton channel. CF(1) and CF(0) have multiple subunits.</text>
</comment>
<dbReference type="Gene3D" id="3.40.1380.10">
    <property type="match status" value="1"/>
</dbReference>
<evidence type="ECO:0000256" key="8">
    <source>
        <dbReference type="ARBA" id="ARBA00023136"/>
    </source>
</evidence>
<dbReference type="RefSeq" id="XP_025349530.1">
    <property type="nucleotide sequence ID" value="XM_025491965.1"/>
</dbReference>
<dbReference type="FunFam" id="1.10.287.80:FF:000001">
    <property type="entry name" value="ATP synthase gamma chain"/>
    <property type="match status" value="1"/>
</dbReference>
<protein>
    <recommendedName>
        <fullName evidence="11">ATP synthase subunit gamma</fullName>
    </recommendedName>
</protein>
<dbReference type="CDD" id="cd12151">
    <property type="entry name" value="F1-ATPase_gamma"/>
    <property type="match status" value="1"/>
</dbReference>
<evidence type="ECO:0000313" key="12">
    <source>
        <dbReference type="EMBL" id="PWN22370.1"/>
    </source>
</evidence>
<dbReference type="PRINTS" id="PR00126">
    <property type="entry name" value="ATPASEGAMMA"/>
</dbReference>
<dbReference type="GeneID" id="37013699"/>
<keyword evidence="8" id="KW-0472">Membrane</keyword>
<keyword evidence="7" id="KW-0496">Mitochondrion</keyword>
<evidence type="ECO:0000256" key="6">
    <source>
        <dbReference type="ARBA" id="ARBA00023065"/>
    </source>
</evidence>
<reference evidence="12 13" key="1">
    <citation type="journal article" date="2018" name="Mol. Biol. Evol.">
        <title>Broad Genomic Sampling Reveals a Smut Pathogenic Ancestry of the Fungal Clade Ustilaginomycotina.</title>
        <authorList>
            <person name="Kijpornyongpan T."/>
            <person name="Mondo S.J."/>
            <person name="Barry K."/>
            <person name="Sandor L."/>
            <person name="Lee J."/>
            <person name="Lipzen A."/>
            <person name="Pangilinan J."/>
            <person name="LaButti K."/>
            <person name="Hainaut M."/>
            <person name="Henrissat B."/>
            <person name="Grigoriev I.V."/>
            <person name="Spatafora J.W."/>
            <person name="Aime M.C."/>
        </authorList>
    </citation>
    <scope>NUCLEOTIDE SEQUENCE [LARGE SCALE GENOMIC DNA]</scope>
    <source>
        <strain evidence="12 13">MCA 4718</strain>
    </source>
</reference>
<evidence type="ECO:0000256" key="4">
    <source>
        <dbReference type="ARBA" id="ARBA00022781"/>
    </source>
</evidence>
<dbReference type="GO" id="GO:0005743">
    <property type="term" value="C:mitochondrial inner membrane"/>
    <property type="evidence" value="ECO:0007669"/>
    <property type="project" value="UniProtKB-SubCell"/>
</dbReference>
<dbReference type="OrthoDB" id="239812at2759"/>